<proteinExistence type="predicted"/>
<accession>A0A059C499</accession>
<dbReference type="Gramene" id="KCW72991">
    <property type="protein sequence ID" value="KCW72991"/>
    <property type="gene ID" value="EUGRSUZ_E01437"/>
</dbReference>
<evidence type="ECO:0000313" key="1">
    <source>
        <dbReference type="EMBL" id="KCW72991.1"/>
    </source>
</evidence>
<reference evidence="1" key="1">
    <citation type="submission" date="2013-07" db="EMBL/GenBank/DDBJ databases">
        <title>The genome of Eucalyptus grandis.</title>
        <authorList>
            <person name="Schmutz J."/>
            <person name="Hayes R."/>
            <person name="Myburg A."/>
            <person name="Tuskan G."/>
            <person name="Grattapaglia D."/>
            <person name="Rokhsar D.S."/>
        </authorList>
    </citation>
    <scope>NUCLEOTIDE SEQUENCE</scope>
    <source>
        <tissue evidence="1">Leaf extractions</tissue>
    </source>
</reference>
<organism evidence="1">
    <name type="scientific">Eucalyptus grandis</name>
    <name type="common">Flooded gum</name>
    <dbReference type="NCBI Taxonomy" id="71139"/>
    <lineage>
        <taxon>Eukaryota</taxon>
        <taxon>Viridiplantae</taxon>
        <taxon>Streptophyta</taxon>
        <taxon>Embryophyta</taxon>
        <taxon>Tracheophyta</taxon>
        <taxon>Spermatophyta</taxon>
        <taxon>Magnoliopsida</taxon>
        <taxon>eudicotyledons</taxon>
        <taxon>Gunneridae</taxon>
        <taxon>Pentapetalae</taxon>
        <taxon>rosids</taxon>
        <taxon>malvids</taxon>
        <taxon>Myrtales</taxon>
        <taxon>Myrtaceae</taxon>
        <taxon>Myrtoideae</taxon>
        <taxon>Eucalypteae</taxon>
        <taxon>Eucalyptus</taxon>
    </lineage>
</organism>
<gene>
    <name evidence="1" type="ORF">EUGRSUZ_E01437</name>
</gene>
<dbReference type="EMBL" id="KK198757">
    <property type="protein sequence ID" value="KCW72991.1"/>
    <property type="molecule type" value="Genomic_DNA"/>
</dbReference>
<dbReference type="AlphaFoldDB" id="A0A059C499"/>
<sequence>MAPLNMSSILYLYSKPASTSFLDDRRGNLGPFNSFKDLQRFEKLCFQSKNRNNLLHHEIGYIRTYSGEETWTSPRWSSWPRYKCTAPWCRGAGRGRCLLSPSHLHARKILREEESTHSRSLLISNEVNLRFEILCIIEMKINVWMDRL</sequence>
<dbReference type="InParanoid" id="A0A059C499"/>
<protein>
    <submittedName>
        <fullName evidence="1">Uncharacterized protein</fullName>
    </submittedName>
</protein>
<name>A0A059C499_EUCGR</name>